<keyword evidence="3" id="KW-1185">Reference proteome</keyword>
<dbReference type="SUPFAM" id="SSF52047">
    <property type="entry name" value="RNI-like"/>
    <property type="match status" value="1"/>
</dbReference>
<feature type="compositionally biased region" description="Acidic residues" evidence="1">
    <location>
        <begin position="372"/>
        <end position="410"/>
    </location>
</feature>
<organism evidence="2 3">
    <name type="scientific">Mycena metata</name>
    <dbReference type="NCBI Taxonomy" id="1033252"/>
    <lineage>
        <taxon>Eukaryota</taxon>
        <taxon>Fungi</taxon>
        <taxon>Dikarya</taxon>
        <taxon>Basidiomycota</taxon>
        <taxon>Agaricomycotina</taxon>
        <taxon>Agaricomycetes</taxon>
        <taxon>Agaricomycetidae</taxon>
        <taxon>Agaricales</taxon>
        <taxon>Marasmiineae</taxon>
        <taxon>Mycenaceae</taxon>
        <taxon>Mycena</taxon>
    </lineage>
</organism>
<dbReference type="EMBL" id="JARKIB010000055">
    <property type="protein sequence ID" value="KAJ7753520.1"/>
    <property type="molecule type" value="Genomic_DNA"/>
</dbReference>
<evidence type="ECO:0000313" key="2">
    <source>
        <dbReference type="EMBL" id="KAJ7753520.1"/>
    </source>
</evidence>
<feature type="region of interest" description="Disordered" evidence="1">
    <location>
        <begin position="364"/>
        <end position="416"/>
    </location>
</feature>
<reference evidence="2" key="1">
    <citation type="submission" date="2023-03" db="EMBL/GenBank/DDBJ databases">
        <title>Massive genome expansion in bonnet fungi (Mycena s.s.) driven by repeated elements and novel gene families across ecological guilds.</title>
        <authorList>
            <consortium name="Lawrence Berkeley National Laboratory"/>
            <person name="Harder C.B."/>
            <person name="Miyauchi S."/>
            <person name="Viragh M."/>
            <person name="Kuo A."/>
            <person name="Thoen E."/>
            <person name="Andreopoulos B."/>
            <person name="Lu D."/>
            <person name="Skrede I."/>
            <person name="Drula E."/>
            <person name="Henrissat B."/>
            <person name="Morin E."/>
            <person name="Kohler A."/>
            <person name="Barry K."/>
            <person name="LaButti K."/>
            <person name="Morin E."/>
            <person name="Salamov A."/>
            <person name="Lipzen A."/>
            <person name="Mereny Z."/>
            <person name="Hegedus B."/>
            <person name="Baldrian P."/>
            <person name="Stursova M."/>
            <person name="Weitz H."/>
            <person name="Taylor A."/>
            <person name="Grigoriev I.V."/>
            <person name="Nagy L.G."/>
            <person name="Martin F."/>
            <person name="Kauserud H."/>
        </authorList>
    </citation>
    <scope>NUCLEOTIDE SEQUENCE</scope>
    <source>
        <strain evidence="2">CBHHK182m</strain>
    </source>
</reference>
<accession>A0AAD7NC37</accession>
<sequence>MARVPQELLSQIMDNQLDIRTAKSCALVCRAFLTPAQTRIFHHLDCIMAAREPFLKLHGILAESPHLITHIQSVRIRFHQTPSLHTVPVLNMLSNVRSLLLQEIFWTTQSTEVLDAIYGLCRGPNLSSLRLSQVVELSGEVISRLVASPALTHLALSSVRFANTAVVDGLSFQHKIHLTSLELTTSSINLLVPWFVEGGCLTGLRHAICSWDFRKETTLQTLLDASATSLEELQLDTTFEFTALRRPPQNLSLAGNTALRSLDVKLLLHPGTFSPWLVELIGSHSNPTTLSRIILTVILPPKPGVTDWVLFARLFNEQRFSGLQTLGLRFQRDARTSYQALKTVMADASEPFSRLELGGVFRCRGDERRNDGEDEGEGSDEAEEDEEDDESEDGEEDDEQGESGEDDEGDRDPWNI</sequence>
<protein>
    <submittedName>
        <fullName evidence="2">Uncharacterized protein</fullName>
    </submittedName>
</protein>
<name>A0AAD7NC37_9AGAR</name>
<evidence type="ECO:0000313" key="3">
    <source>
        <dbReference type="Proteomes" id="UP001215598"/>
    </source>
</evidence>
<dbReference type="AlphaFoldDB" id="A0AAD7NC37"/>
<dbReference type="Proteomes" id="UP001215598">
    <property type="component" value="Unassembled WGS sequence"/>
</dbReference>
<comment type="caution">
    <text evidence="2">The sequence shown here is derived from an EMBL/GenBank/DDBJ whole genome shotgun (WGS) entry which is preliminary data.</text>
</comment>
<gene>
    <name evidence="2" type="ORF">B0H16DRAFT_1544397</name>
</gene>
<dbReference type="Gene3D" id="3.80.10.10">
    <property type="entry name" value="Ribonuclease Inhibitor"/>
    <property type="match status" value="1"/>
</dbReference>
<dbReference type="InterPro" id="IPR032675">
    <property type="entry name" value="LRR_dom_sf"/>
</dbReference>
<proteinExistence type="predicted"/>
<evidence type="ECO:0000256" key="1">
    <source>
        <dbReference type="SAM" id="MobiDB-lite"/>
    </source>
</evidence>